<dbReference type="EMBL" id="JACHIV010000001">
    <property type="protein sequence ID" value="MBB5072311.1"/>
    <property type="molecule type" value="Genomic_DNA"/>
</dbReference>
<evidence type="ECO:0000256" key="2">
    <source>
        <dbReference type="ARBA" id="ARBA00022475"/>
    </source>
</evidence>
<evidence type="ECO:0000256" key="3">
    <source>
        <dbReference type="ARBA" id="ARBA00022692"/>
    </source>
</evidence>
<dbReference type="PANTHER" id="PTHR35007:SF3">
    <property type="entry name" value="POSSIBLE CONSERVED ALANINE RICH MEMBRANE PROTEIN"/>
    <property type="match status" value="1"/>
</dbReference>
<feature type="domain" description="Type II secretion system protein GspF" evidence="7">
    <location>
        <begin position="119"/>
        <end position="237"/>
    </location>
</feature>
<reference evidence="8 9" key="1">
    <citation type="submission" date="2020-08" db="EMBL/GenBank/DDBJ databases">
        <title>Sequencing the genomes of 1000 actinobacteria strains.</title>
        <authorList>
            <person name="Klenk H.-P."/>
        </authorList>
    </citation>
    <scope>NUCLEOTIDE SEQUENCE [LARGE SCALE GENOMIC DNA]</scope>
    <source>
        <strain evidence="8 9">DSM 45582</strain>
    </source>
</reference>
<dbReference type="PANTHER" id="PTHR35007">
    <property type="entry name" value="INTEGRAL MEMBRANE PROTEIN-RELATED"/>
    <property type="match status" value="1"/>
</dbReference>
<dbReference type="Pfam" id="PF00482">
    <property type="entry name" value="T2SSF"/>
    <property type="match status" value="1"/>
</dbReference>
<dbReference type="RefSeq" id="WP_184483577.1">
    <property type="nucleotide sequence ID" value="NZ_JACHIV010000001.1"/>
</dbReference>
<keyword evidence="9" id="KW-1185">Reference proteome</keyword>
<evidence type="ECO:0000313" key="9">
    <source>
        <dbReference type="Proteomes" id="UP000580474"/>
    </source>
</evidence>
<name>A0A840NMJ1_9PSEU</name>
<gene>
    <name evidence="8" type="ORF">BJ969_005399</name>
</gene>
<dbReference type="InterPro" id="IPR018076">
    <property type="entry name" value="T2SS_GspF_dom"/>
</dbReference>
<evidence type="ECO:0000256" key="4">
    <source>
        <dbReference type="ARBA" id="ARBA00022989"/>
    </source>
</evidence>
<evidence type="ECO:0000313" key="8">
    <source>
        <dbReference type="EMBL" id="MBB5072311.1"/>
    </source>
</evidence>
<comment type="subcellular location">
    <subcellularLocation>
        <location evidence="1">Cell membrane</location>
        <topology evidence="1">Multi-pass membrane protein</topology>
    </subcellularLocation>
</comment>
<feature type="transmembrane region" description="Helical" evidence="6">
    <location>
        <begin position="218"/>
        <end position="244"/>
    </location>
</feature>
<feature type="transmembrane region" description="Helical" evidence="6">
    <location>
        <begin position="12"/>
        <end position="33"/>
    </location>
</feature>
<evidence type="ECO:0000256" key="6">
    <source>
        <dbReference type="SAM" id="Phobius"/>
    </source>
</evidence>
<evidence type="ECO:0000256" key="1">
    <source>
        <dbReference type="ARBA" id="ARBA00004651"/>
    </source>
</evidence>
<dbReference type="GO" id="GO:0005886">
    <property type="term" value="C:plasma membrane"/>
    <property type="evidence" value="ECO:0007669"/>
    <property type="project" value="UniProtKB-SubCell"/>
</dbReference>
<dbReference type="Proteomes" id="UP000580474">
    <property type="component" value="Unassembled WGS sequence"/>
</dbReference>
<accession>A0A840NMJ1</accession>
<evidence type="ECO:0000259" key="7">
    <source>
        <dbReference type="Pfam" id="PF00482"/>
    </source>
</evidence>
<protein>
    <submittedName>
        <fullName evidence="8">Flp pilus assembly protein TadB</fullName>
    </submittedName>
</protein>
<organism evidence="8 9">
    <name type="scientific">Saccharopolyspora gloriosae</name>
    <dbReference type="NCBI Taxonomy" id="455344"/>
    <lineage>
        <taxon>Bacteria</taxon>
        <taxon>Bacillati</taxon>
        <taxon>Actinomycetota</taxon>
        <taxon>Actinomycetes</taxon>
        <taxon>Pseudonocardiales</taxon>
        <taxon>Pseudonocardiaceae</taxon>
        <taxon>Saccharopolyspora</taxon>
    </lineage>
</organism>
<feature type="transmembrane region" description="Helical" evidence="6">
    <location>
        <begin position="64"/>
        <end position="96"/>
    </location>
</feature>
<proteinExistence type="predicted"/>
<dbReference type="AlphaFoldDB" id="A0A840NMJ1"/>
<keyword evidence="2" id="KW-1003">Cell membrane</keyword>
<keyword evidence="5 6" id="KW-0472">Membrane</keyword>
<evidence type="ECO:0000256" key="5">
    <source>
        <dbReference type="ARBA" id="ARBA00023136"/>
    </source>
</evidence>
<comment type="caution">
    <text evidence="8">The sequence shown here is derived from an EMBL/GenBank/DDBJ whole genome shotgun (WGS) entry which is preliminary data.</text>
</comment>
<sequence>MSAHPGLPFAAFPLAGPLLPWAMALCGVALLAVPRRRARARLPPSPGRANRLQFPGRWLGERQAVVSAAVAGGVLGALAGGPVVGLAVATAVFWWLRRAARRVRPDPVDPLVLAAGWDLLAAGMRAGLPPVVLVRAVAAEFTGAASAALREVAGLLELGADPVAAWEPALRHPGTAELGRAARRTARTGSALAEVATDLAAEARTALADRAQARAQRAAVWVAAPLGLCFLPAFLCLGVLPVVVGMVQRLPMSW</sequence>
<keyword evidence="3 6" id="KW-0812">Transmembrane</keyword>
<keyword evidence="4 6" id="KW-1133">Transmembrane helix</keyword>